<evidence type="ECO:0000313" key="2">
    <source>
        <dbReference type="Proteomes" id="UP000596661"/>
    </source>
</evidence>
<dbReference type="Gramene" id="evm.model.01.2128">
    <property type="protein sequence ID" value="cds.evm.model.01.2128"/>
    <property type="gene ID" value="evm.TU.01.2128"/>
</dbReference>
<dbReference type="EnsemblPlants" id="evm.model.01.2128">
    <property type="protein sequence ID" value="cds.evm.model.01.2128"/>
    <property type="gene ID" value="evm.TU.01.2128"/>
</dbReference>
<accession>A0A803NJU6</accession>
<reference evidence="1" key="2">
    <citation type="submission" date="2021-03" db="UniProtKB">
        <authorList>
            <consortium name="EnsemblPlants"/>
        </authorList>
    </citation>
    <scope>IDENTIFICATION</scope>
</reference>
<keyword evidence="2" id="KW-1185">Reference proteome</keyword>
<dbReference type="Proteomes" id="UP000596661">
    <property type="component" value="Chromosome 1"/>
</dbReference>
<proteinExistence type="predicted"/>
<organism evidence="1 2">
    <name type="scientific">Cannabis sativa</name>
    <name type="common">Hemp</name>
    <name type="synonym">Marijuana</name>
    <dbReference type="NCBI Taxonomy" id="3483"/>
    <lineage>
        <taxon>Eukaryota</taxon>
        <taxon>Viridiplantae</taxon>
        <taxon>Streptophyta</taxon>
        <taxon>Embryophyta</taxon>
        <taxon>Tracheophyta</taxon>
        <taxon>Spermatophyta</taxon>
        <taxon>Magnoliopsida</taxon>
        <taxon>eudicotyledons</taxon>
        <taxon>Gunneridae</taxon>
        <taxon>Pentapetalae</taxon>
        <taxon>rosids</taxon>
        <taxon>fabids</taxon>
        <taxon>Rosales</taxon>
        <taxon>Cannabaceae</taxon>
        <taxon>Cannabis</taxon>
    </lineage>
</organism>
<dbReference type="EMBL" id="UZAU01000059">
    <property type="status" value="NOT_ANNOTATED_CDS"/>
    <property type="molecule type" value="Genomic_DNA"/>
</dbReference>
<dbReference type="AlphaFoldDB" id="A0A803NJU6"/>
<protein>
    <submittedName>
        <fullName evidence="1">Uncharacterized protein</fullName>
    </submittedName>
</protein>
<evidence type="ECO:0000313" key="1">
    <source>
        <dbReference type="EnsemblPlants" id="cds.evm.model.01.2128"/>
    </source>
</evidence>
<name>A0A803NJU6_CANSA</name>
<sequence>MEVPFNQLSNFVLCKWVSKNPTPFLRQPIQVRDLPESDGFHGGIRLRIRVNEIKGKNRLERSLSRGFLGFGVIVLRLGFLGFGEKRKGRVVSVLG</sequence>
<reference evidence="1" key="1">
    <citation type="submission" date="2018-11" db="EMBL/GenBank/DDBJ databases">
        <authorList>
            <person name="Grassa J C."/>
        </authorList>
    </citation>
    <scope>NUCLEOTIDE SEQUENCE [LARGE SCALE GENOMIC DNA]</scope>
</reference>